<feature type="transmembrane region" description="Helical" evidence="2">
    <location>
        <begin position="278"/>
        <end position="302"/>
    </location>
</feature>
<keyword evidence="4" id="KW-1185">Reference proteome</keyword>
<keyword evidence="2" id="KW-0812">Transmembrane</keyword>
<dbReference type="RefSeq" id="WP_204913578.1">
    <property type="nucleotide sequence ID" value="NZ_BAAAYR010000004.1"/>
</dbReference>
<feature type="compositionally biased region" description="Pro residues" evidence="1">
    <location>
        <begin position="23"/>
        <end position="34"/>
    </location>
</feature>
<gene>
    <name evidence="3" type="ORF">GCM10022197_31870</name>
</gene>
<dbReference type="EMBL" id="BAAAYR010000004">
    <property type="protein sequence ID" value="GAA3572744.1"/>
    <property type="molecule type" value="Genomic_DNA"/>
</dbReference>
<feature type="region of interest" description="Disordered" evidence="1">
    <location>
        <begin position="1"/>
        <end position="180"/>
    </location>
</feature>
<organism evidence="3 4">
    <name type="scientific">Microlunatus spumicola</name>
    <dbReference type="NCBI Taxonomy" id="81499"/>
    <lineage>
        <taxon>Bacteria</taxon>
        <taxon>Bacillati</taxon>
        <taxon>Actinomycetota</taxon>
        <taxon>Actinomycetes</taxon>
        <taxon>Propionibacteriales</taxon>
        <taxon>Propionibacteriaceae</taxon>
        <taxon>Microlunatus</taxon>
    </lineage>
</organism>
<sequence>MATWEDGPEYAPHERPQYFADAPVPPLDQAPPVEPLAGGPSTARPHFDQPSAPVAPLATLVPAPPDERDPHRPFDTVTSTMTSVGWGADAPFEATAPFSPSAAAQTATPAAGAPWPVLEQPSRGADRAAQAAPPVPGSFPPVGGPPAGGPSVAGPSGGPVPQPGSQPGPQPDPYAYPTPGTPGWFAPPPAAYGDQQRPGRVDARQVVEAATPGLCICLALGGLIYVLAPILLVVAVFLSTRVKVAQRALRTAFRIAAGAVALFAVVGLFRSVFEGDPWWRFVAGWSAGICWVMLGILLLVVWQSLVRPTPPAPPAPPTSNPWG</sequence>
<keyword evidence="2" id="KW-1133">Transmembrane helix</keyword>
<feature type="compositionally biased region" description="Low complexity" evidence="1">
    <location>
        <begin position="50"/>
        <end position="61"/>
    </location>
</feature>
<keyword evidence="2" id="KW-0472">Membrane</keyword>
<evidence type="ECO:0008006" key="5">
    <source>
        <dbReference type="Google" id="ProtNLM"/>
    </source>
</evidence>
<evidence type="ECO:0000256" key="2">
    <source>
        <dbReference type="SAM" id="Phobius"/>
    </source>
</evidence>
<feature type="compositionally biased region" description="Basic and acidic residues" evidence="1">
    <location>
        <begin position="65"/>
        <end position="74"/>
    </location>
</feature>
<reference evidence="4" key="1">
    <citation type="journal article" date="2019" name="Int. J. Syst. Evol. Microbiol.">
        <title>The Global Catalogue of Microorganisms (GCM) 10K type strain sequencing project: providing services to taxonomists for standard genome sequencing and annotation.</title>
        <authorList>
            <consortium name="The Broad Institute Genomics Platform"/>
            <consortium name="The Broad Institute Genome Sequencing Center for Infectious Disease"/>
            <person name="Wu L."/>
            <person name="Ma J."/>
        </authorList>
    </citation>
    <scope>NUCLEOTIDE SEQUENCE [LARGE SCALE GENOMIC DNA]</scope>
    <source>
        <strain evidence="4">JCM 16540</strain>
    </source>
</reference>
<dbReference type="Proteomes" id="UP001500767">
    <property type="component" value="Unassembled WGS sequence"/>
</dbReference>
<proteinExistence type="predicted"/>
<feature type="transmembrane region" description="Helical" evidence="2">
    <location>
        <begin position="251"/>
        <end position="272"/>
    </location>
</feature>
<feature type="compositionally biased region" description="Pro residues" evidence="1">
    <location>
        <begin position="133"/>
        <end position="148"/>
    </location>
</feature>
<accession>A0ABP6XUL0</accession>
<protein>
    <recommendedName>
        <fullName evidence="5">DUF4190 domain-containing protein</fullName>
    </recommendedName>
</protein>
<evidence type="ECO:0000313" key="3">
    <source>
        <dbReference type="EMBL" id="GAA3572744.1"/>
    </source>
</evidence>
<feature type="compositionally biased region" description="Low complexity" evidence="1">
    <location>
        <begin position="90"/>
        <end position="116"/>
    </location>
</feature>
<comment type="caution">
    <text evidence="3">The sequence shown here is derived from an EMBL/GenBank/DDBJ whole genome shotgun (WGS) entry which is preliminary data.</text>
</comment>
<name>A0ABP6XUL0_9ACTN</name>
<feature type="compositionally biased region" description="Pro residues" evidence="1">
    <location>
        <begin position="158"/>
        <end position="180"/>
    </location>
</feature>
<evidence type="ECO:0000256" key="1">
    <source>
        <dbReference type="SAM" id="MobiDB-lite"/>
    </source>
</evidence>
<evidence type="ECO:0000313" key="4">
    <source>
        <dbReference type="Proteomes" id="UP001500767"/>
    </source>
</evidence>
<feature type="transmembrane region" description="Helical" evidence="2">
    <location>
        <begin position="218"/>
        <end position="239"/>
    </location>
</feature>